<protein>
    <recommendedName>
        <fullName evidence="5">Shugoshin C-terminal domain-containing protein</fullName>
    </recommendedName>
</protein>
<keyword evidence="4" id="KW-1185">Reference proteome</keyword>
<dbReference type="AlphaFoldDB" id="A0AAW0BEQ8"/>
<keyword evidence="1" id="KW-0175">Coiled coil</keyword>
<evidence type="ECO:0008006" key="5">
    <source>
        <dbReference type="Google" id="ProtNLM"/>
    </source>
</evidence>
<feature type="region of interest" description="Disordered" evidence="2">
    <location>
        <begin position="182"/>
        <end position="251"/>
    </location>
</feature>
<organism evidence="3 4">
    <name type="scientific">Paramarasmius palmivorus</name>
    <dbReference type="NCBI Taxonomy" id="297713"/>
    <lineage>
        <taxon>Eukaryota</taxon>
        <taxon>Fungi</taxon>
        <taxon>Dikarya</taxon>
        <taxon>Basidiomycota</taxon>
        <taxon>Agaricomycotina</taxon>
        <taxon>Agaricomycetes</taxon>
        <taxon>Agaricomycetidae</taxon>
        <taxon>Agaricales</taxon>
        <taxon>Marasmiineae</taxon>
        <taxon>Marasmiaceae</taxon>
        <taxon>Paramarasmius</taxon>
    </lineage>
</organism>
<proteinExistence type="predicted"/>
<name>A0AAW0BEQ8_9AGAR</name>
<sequence>MESKPIAFRQSTKKAITTEYDARKENRVSCSRLDGVSASVLARYGNASQEHLILTVQKLHGRLSRLSANLRALRSENHYLQRENNALERESFSLRSANRMLLLEVENLREELEDLAPDTDEEREYATISLSDAQFEALVRDSLKQLFGGRTTRSQNYYSPYLLTTDESLDARLVEALNAHDDPYLDSPLTTPPSSPPSSPDVRSSVITELMEDIPELNLPRSSTTDSTPHRRNTSRNKKKGHERRKARRKLGDVLVFAKDPRRLKEHKIRLTTLSRAAPVSTEIQDSHLHPTSSGYLGTQRPLPERRSYSKDELLAMGFQLHPHNPDSTCPILHAETGSVTGLIVPGPRSTDPGSQSWDETIAECTAMIERLRPRCNFKPPRPTPKQKKMAESGSPIENLEHERRGNFKFLNYGISYGNGQTQPLMLSQTPKNQQVLDEIRFSSCFIRLASFISCVFLAWAPRLFLYYVQVMASLIGQYSNLHLPFSKCVFAAFTVNFGPETICHPHLDLKNLAYGWCADNTALGDFDWRCGGHLVLWDLKLVIEFPLEPPSLSPLP</sequence>
<feature type="coiled-coil region" evidence="1">
    <location>
        <begin position="56"/>
        <end position="90"/>
    </location>
</feature>
<feature type="compositionally biased region" description="Pro residues" evidence="2">
    <location>
        <begin position="190"/>
        <end position="199"/>
    </location>
</feature>
<feature type="region of interest" description="Disordered" evidence="2">
    <location>
        <begin position="282"/>
        <end position="303"/>
    </location>
</feature>
<dbReference type="Proteomes" id="UP001383192">
    <property type="component" value="Unassembled WGS sequence"/>
</dbReference>
<feature type="compositionally biased region" description="Basic residues" evidence="2">
    <location>
        <begin position="230"/>
        <end position="249"/>
    </location>
</feature>
<evidence type="ECO:0000313" key="4">
    <source>
        <dbReference type="Proteomes" id="UP001383192"/>
    </source>
</evidence>
<accession>A0AAW0BEQ8</accession>
<comment type="caution">
    <text evidence="3">The sequence shown here is derived from an EMBL/GenBank/DDBJ whole genome shotgun (WGS) entry which is preliminary data.</text>
</comment>
<reference evidence="3 4" key="1">
    <citation type="submission" date="2024-01" db="EMBL/GenBank/DDBJ databases">
        <title>A draft genome for a cacao thread blight-causing isolate of Paramarasmius palmivorus.</title>
        <authorList>
            <person name="Baruah I.K."/>
            <person name="Bukari Y."/>
            <person name="Amoako-Attah I."/>
            <person name="Meinhardt L.W."/>
            <person name="Bailey B.A."/>
            <person name="Cohen S.P."/>
        </authorList>
    </citation>
    <scope>NUCLEOTIDE SEQUENCE [LARGE SCALE GENOMIC DNA]</scope>
    <source>
        <strain evidence="3 4">GH-12</strain>
    </source>
</reference>
<evidence type="ECO:0000256" key="1">
    <source>
        <dbReference type="SAM" id="Coils"/>
    </source>
</evidence>
<gene>
    <name evidence="3" type="ORF">VNI00_016157</name>
</gene>
<evidence type="ECO:0000313" key="3">
    <source>
        <dbReference type="EMBL" id="KAK7024596.1"/>
    </source>
</evidence>
<dbReference type="EMBL" id="JAYKXP010000119">
    <property type="protein sequence ID" value="KAK7024596.1"/>
    <property type="molecule type" value="Genomic_DNA"/>
</dbReference>
<evidence type="ECO:0000256" key="2">
    <source>
        <dbReference type="SAM" id="MobiDB-lite"/>
    </source>
</evidence>